<dbReference type="EMBL" id="CAJPDT010000030">
    <property type="protein sequence ID" value="CAF9922280.1"/>
    <property type="molecule type" value="Genomic_DNA"/>
</dbReference>
<evidence type="ECO:0000313" key="4">
    <source>
        <dbReference type="EMBL" id="CAF9922280.1"/>
    </source>
</evidence>
<feature type="compositionally biased region" description="Basic and acidic residues" evidence="2">
    <location>
        <begin position="947"/>
        <end position="965"/>
    </location>
</feature>
<keyword evidence="5" id="KW-1185">Reference proteome</keyword>
<feature type="region of interest" description="Disordered" evidence="2">
    <location>
        <begin position="693"/>
        <end position="898"/>
    </location>
</feature>
<evidence type="ECO:0000313" key="5">
    <source>
        <dbReference type="Proteomes" id="UP000664534"/>
    </source>
</evidence>
<proteinExistence type="predicted"/>
<feature type="compositionally biased region" description="Polar residues" evidence="2">
    <location>
        <begin position="702"/>
        <end position="712"/>
    </location>
</feature>
<organism evidence="4 5">
    <name type="scientific">Imshaugia aleurites</name>
    <dbReference type="NCBI Taxonomy" id="172621"/>
    <lineage>
        <taxon>Eukaryota</taxon>
        <taxon>Fungi</taxon>
        <taxon>Dikarya</taxon>
        <taxon>Ascomycota</taxon>
        <taxon>Pezizomycotina</taxon>
        <taxon>Lecanoromycetes</taxon>
        <taxon>OSLEUM clade</taxon>
        <taxon>Lecanoromycetidae</taxon>
        <taxon>Lecanorales</taxon>
        <taxon>Lecanorineae</taxon>
        <taxon>Parmeliaceae</taxon>
        <taxon>Imshaugia</taxon>
    </lineage>
</organism>
<dbReference type="Gene3D" id="3.40.50.1820">
    <property type="entry name" value="alpha/beta hydrolase"/>
    <property type="match status" value="2"/>
</dbReference>
<protein>
    <recommendedName>
        <fullName evidence="3">Alpha/beta hydrolase fold-3 domain-containing protein</fullName>
    </recommendedName>
</protein>
<dbReference type="Proteomes" id="UP000664534">
    <property type="component" value="Unassembled WGS sequence"/>
</dbReference>
<comment type="caution">
    <text evidence="4">The sequence shown here is derived from an EMBL/GenBank/DDBJ whole genome shotgun (WGS) entry which is preliminary data.</text>
</comment>
<reference evidence="4" key="1">
    <citation type="submission" date="2021-03" db="EMBL/GenBank/DDBJ databases">
        <authorList>
            <person name="Tagirdzhanova G."/>
        </authorList>
    </citation>
    <scope>NUCLEOTIDE SEQUENCE</scope>
</reference>
<feature type="compositionally biased region" description="Basic and acidic residues" evidence="2">
    <location>
        <begin position="1000"/>
        <end position="1012"/>
    </location>
</feature>
<feature type="domain" description="Alpha/beta hydrolase fold-3" evidence="3">
    <location>
        <begin position="367"/>
        <end position="417"/>
    </location>
</feature>
<feature type="compositionally biased region" description="Polar residues" evidence="2">
    <location>
        <begin position="826"/>
        <end position="841"/>
    </location>
</feature>
<feature type="compositionally biased region" description="Basic and acidic residues" evidence="2">
    <location>
        <begin position="293"/>
        <end position="307"/>
    </location>
</feature>
<name>A0A8H3IP47_9LECA</name>
<evidence type="ECO:0000256" key="1">
    <source>
        <dbReference type="ARBA" id="ARBA00022801"/>
    </source>
</evidence>
<feature type="region of interest" description="Disordered" evidence="2">
    <location>
        <begin position="625"/>
        <end position="651"/>
    </location>
</feature>
<dbReference type="PANTHER" id="PTHR48081:SF19">
    <property type="entry name" value="AB HYDROLASE SUPERFAMILY PROTEIN C4A8.06C"/>
    <property type="match status" value="1"/>
</dbReference>
<dbReference type="InterPro" id="IPR029058">
    <property type="entry name" value="AB_hydrolase_fold"/>
</dbReference>
<feature type="region of interest" description="Disordered" evidence="2">
    <location>
        <begin position="506"/>
        <end position="526"/>
    </location>
</feature>
<dbReference type="InterPro" id="IPR013094">
    <property type="entry name" value="AB_hydrolase_3"/>
</dbReference>
<feature type="region of interest" description="Disordered" evidence="2">
    <location>
        <begin position="288"/>
        <end position="348"/>
    </location>
</feature>
<evidence type="ECO:0000256" key="2">
    <source>
        <dbReference type="SAM" id="MobiDB-lite"/>
    </source>
</evidence>
<feature type="region of interest" description="Disordered" evidence="2">
    <location>
        <begin position="917"/>
        <end position="965"/>
    </location>
</feature>
<dbReference type="SUPFAM" id="SSF53474">
    <property type="entry name" value="alpha/beta-Hydrolases"/>
    <property type="match status" value="1"/>
</dbReference>
<feature type="compositionally biased region" description="Polar residues" evidence="2">
    <location>
        <begin position="861"/>
        <end position="872"/>
    </location>
</feature>
<dbReference type="OrthoDB" id="2336090at2759"/>
<dbReference type="GO" id="GO:0016787">
    <property type="term" value="F:hydrolase activity"/>
    <property type="evidence" value="ECO:0007669"/>
    <property type="project" value="UniProtKB-KW"/>
</dbReference>
<dbReference type="InterPro" id="IPR050300">
    <property type="entry name" value="GDXG_lipolytic_enzyme"/>
</dbReference>
<accession>A0A8H3IP47</accession>
<feature type="domain" description="Alpha/beta hydrolase fold-3" evidence="3">
    <location>
        <begin position="197"/>
        <end position="248"/>
    </location>
</feature>
<feature type="compositionally biased region" description="Basic and acidic residues" evidence="2">
    <location>
        <begin position="315"/>
        <end position="326"/>
    </location>
</feature>
<keyword evidence="1" id="KW-0378">Hydrolase</keyword>
<dbReference type="Pfam" id="PF07859">
    <property type="entry name" value="Abhydrolase_3"/>
    <property type="match status" value="2"/>
</dbReference>
<feature type="region of interest" description="Disordered" evidence="2">
    <location>
        <begin position="981"/>
        <end position="1053"/>
    </location>
</feature>
<evidence type="ECO:0000259" key="3">
    <source>
        <dbReference type="Pfam" id="PF07859"/>
    </source>
</evidence>
<feature type="compositionally biased region" description="Basic and acidic residues" evidence="2">
    <location>
        <begin position="1025"/>
        <end position="1053"/>
    </location>
</feature>
<gene>
    <name evidence="4" type="ORF">IMSHALPRED_005645</name>
</gene>
<feature type="compositionally biased region" description="Basic residues" evidence="2">
    <location>
        <begin position="724"/>
        <end position="733"/>
    </location>
</feature>
<feature type="compositionally biased region" description="Polar residues" evidence="2">
    <location>
        <begin position="933"/>
        <end position="946"/>
    </location>
</feature>
<dbReference type="AlphaFoldDB" id="A0A8H3IP47"/>
<dbReference type="PANTHER" id="PTHR48081">
    <property type="entry name" value="AB HYDROLASE SUPERFAMILY PROTEIN C4A8.06C"/>
    <property type="match status" value="1"/>
</dbReference>
<sequence length="1053" mass="114952">MVFNTISVGTAVTPTVIETCFSHYLNRKPLRQKPNAHISYHEGVNLIRQFLAYASHHTVEDIQGFTSQWVPSPRWVKVDEVAIPQKCLSGAADAIVAQLGHRGVDKVGGEKWWQWRKGSNILKAEWIEMRRDYDRRKGAKGKRVMLYVHGGAYFFGSVDEHRYQLQRHARKLEARVFARELCHWNGVPYLYLLTVQDPSEIVLAGDSAGGGMIVSILVILRDRGLPLPAGAILISPWVDLTHSFPSVAGDNSLDYIPTHGFLQRPSASWPPPNTDDMEEIAMHAVEQVAGEGLPRRSTNEERREARKSAVQGFSIDHHPENLHPEENANNPAGTDGAEQRPGNTIPGAGHNLSIMIGGKLVNIKDQIQMYTTNQLISHPLVSPVLQPSLGGLPPLLIMTGGGEVLRDEQIYLAHKAAHPSQYPPGDAYLDEYPEARDLIAKWKPTDVQLQVWDDLCHVAPTLSFTRPAKFMYRSIAQFGAWVLARAQNTEIEIMDDDEMSLISMESDTESDSGWDKPKQTKSTMKNGVAQGGIAAKDQVGKAGDALPAFKDHMIRQRVDRHGSIFPLDPPSSMPALQVSANEVGVIKPGPVKNWLNAKKQWDQKYAREKRKVQKQRAKEMAKGFQGFGNDEVPPPSALAGRRGLNMPKEQKKKRSWGMSMWSVWGSSHDENTVRPFFFFYWFVSSADNSQIQREEKADKEFNTTTVSQNDGANSRPIGADRANKISRSRSRRRGVTDAGQTNCAGESEIDENTPAAELARRRDEQPLNGQPNGDPIDSAHLAPPIVLSGPPDENLENAKAVPLPASPGERPSAGPGKAYPFKLGRQSGNQDVNASTMTLASQAGVVGPGGDDESKQLGDGITSSPPDQSSKNAIAVPLPVSPGERPSAGPDQSFPFKLGRLQGSLNTEGANASTVTLTNHAGVVSPKGDKTSENLGYSPTSQNEQFTDAHEHTDHPNPIEPIEDAHGEHAHGVDHYDLRNKLPLEGENGNELANTAVGAGEERRGTLEDTKGVLHHGPGVVGGLGEKKGRGEGEGEGGVRRPPVDRSDTASLD</sequence>